<reference evidence="2 3" key="1">
    <citation type="submission" date="2019-10" db="EMBL/GenBank/DDBJ databases">
        <authorList>
            <person name="Palmer J.M."/>
        </authorList>
    </citation>
    <scope>NUCLEOTIDE SEQUENCE [LARGE SCALE GENOMIC DNA]</scope>
    <source>
        <strain evidence="2 3">TWF696</strain>
    </source>
</reference>
<proteinExistence type="predicted"/>
<evidence type="ECO:0000256" key="1">
    <source>
        <dbReference type="SAM" id="MobiDB-lite"/>
    </source>
</evidence>
<feature type="region of interest" description="Disordered" evidence="1">
    <location>
        <begin position="314"/>
        <end position="656"/>
    </location>
</feature>
<name>A0AAV9U9L7_9PEZI</name>
<dbReference type="Proteomes" id="UP001375240">
    <property type="component" value="Unassembled WGS sequence"/>
</dbReference>
<feature type="compositionally biased region" description="Low complexity" evidence="1">
    <location>
        <begin position="538"/>
        <end position="548"/>
    </location>
</feature>
<dbReference type="EMBL" id="JAVHNQ010000010">
    <property type="protein sequence ID" value="KAK6338026.1"/>
    <property type="molecule type" value="Genomic_DNA"/>
</dbReference>
<comment type="caution">
    <text evidence="2">The sequence shown here is derived from an EMBL/GenBank/DDBJ whole genome shotgun (WGS) entry which is preliminary data.</text>
</comment>
<organism evidence="2 3">
    <name type="scientific">Orbilia brochopaga</name>
    <dbReference type="NCBI Taxonomy" id="3140254"/>
    <lineage>
        <taxon>Eukaryota</taxon>
        <taxon>Fungi</taxon>
        <taxon>Dikarya</taxon>
        <taxon>Ascomycota</taxon>
        <taxon>Pezizomycotina</taxon>
        <taxon>Orbiliomycetes</taxon>
        <taxon>Orbiliales</taxon>
        <taxon>Orbiliaceae</taxon>
        <taxon>Orbilia</taxon>
    </lineage>
</organism>
<dbReference type="AlphaFoldDB" id="A0AAV9U9L7"/>
<sequence length="656" mass="72583">MPDNRSLSSHDAPMSIVQLPANVPPPIAVAGTGYAVGIAGPNGFPAWANPEGVNEGHGRHRCHHHRHHRHARTSAHSGPEYLIPMGTAAPDPNGPGVIFLRPAEPRMVPYVPVQEAYANDSDELDTIRADNRHYRNQPLQIGSGDFDEFEAAEHDRDFARVRYQAEANERFRIEELERQQALGGNRMQAEDEEAKRHREWKTWALAMGINPDREDGGKPVQTHPEAYQEGERVININIRQPCKICKEPVIMETQTVHHRFPENDTSKGVGINVDGPGKLAEDDVICRRCDDELNEKKEKKELLRKVVREVIDEKSKAKKEKKDKGGTVVLHSSSSGEFAAAEGDENNQAYDREPTNKTQKLSLRHRGGNKEQAFGETSPHSVTHAHPRGHHHDAHHHERHAKTKYDDSSSSESEAEVRVTPPRHERNPKPHKREIRTPLGGVNESRYINVVEAASADVSESEQDENEAPILQRSSRSNKTARKHGSTHQSPLAASIKENPEGFVKAVLRHLDGEAYNSPKPSGKTKKGKRHADKAVTSSSSDSSSSGSEDSELDVNVNLSVKKPRKGGKHSPGVHHHRGKTKSTTPHAGRTHHRRSSSAGDDTFDCTELAKALQKSAGRHSSPHIGKEGKQGGSVAGDKQKPGFLRGWSIFQKANF</sequence>
<keyword evidence="3" id="KW-1185">Reference proteome</keyword>
<accession>A0AAV9U9L7</accession>
<evidence type="ECO:0000313" key="3">
    <source>
        <dbReference type="Proteomes" id="UP001375240"/>
    </source>
</evidence>
<feature type="compositionally biased region" description="Basic residues" evidence="1">
    <location>
        <begin position="383"/>
        <end position="402"/>
    </location>
</feature>
<feature type="compositionally biased region" description="Basic residues" evidence="1">
    <location>
        <begin position="562"/>
        <end position="581"/>
    </location>
</feature>
<feature type="compositionally biased region" description="Basic residues" evidence="1">
    <location>
        <begin position="523"/>
        <end position="532"/>
    </location>
</feature>
<feature type="compositionally biased region" description="Basic and acidic residues" evidence="1">
    <location>
        <begin position="314"/>
        <end position="325"/>
    </location>
</feature>
<evidence type="ECO:0000313" key="2">
    <source>
        <dbReference type="EMBL" id="KAK6338026.1"/>
    </source>
</evidence>
<protein>
    <submittedName>
        <fullName evidence="2">Uncharacterized protein</fullName>
    </submittedName>
</protein>
<gene>
    <name evidence="2" type="ORF">TWF696_001497</name>
</gene>